<feature type="region of interest" description="Disordered" evidence="10">
    <location>
        <begin position="250"/>
        <end position="272"/>
    </location>
</feature>
<dbReference type="GO" id="GO:0005471">
    <property type="term" value="F:ATP:ADP antiporter activity"/>
    <property type="evidence" value="ECO:0007669"/>
    <property type="project" value="InterPro"/>
</dbReference>
<accession>A0AAD6QQB1</accession>
<dbReference type="Proteomes" id="UP001164929">
    <property type="component" value="Chromosome 6"/>
</dbReference>
<evidence type="ECO:0008006" key="13">
    <source>
        <dbReference type="Google" id="ProtNLM"/>
    </source>
</evidence>
<comment type="subcellular location">
    <subcellularLocation>
        <location evidence="1">Membrane</location>
        <topology evidence="1">Multi-pass membrane protein</topology>
    </subcellularLocation>
</comment>
<dbReference type="PANTHER" id="PTHR45635">
    <property type="entry name" value="ADP,ATP CARRIER PROTEIN 1-RELATED-RELATED"/>
    <property type="match status" value="1"/>
</dbReference>
<evidence type="ECO:0000256" key="8">
    <source>
        <dbReference type="ARBA" id="ARBA00024143"/>
    </source>
</evidence>
<dbReference type="Gene3D" id="1.50.40.10">
    <property type="entry name" value="Mitochondrial carrier domain"/>
    <property type="match status" value="1"/>
</dbReference>
<keyword evidence="7 9" id="KW-0472">Membrane</keyword>
<dbReference type="GO" id="GO:0005743">
    <property type="term" value="C:mitochondrial inner membrane"/>
    <property type="evidence" value="ECO:0007669"/>
    <property type="project" value="InterPro"/>
</dbReference>
<protein>
    <recommendedName>
        <fullName evidence="13">ADP,ATP carrier protein</fullName>
    </recommendedName>
</protein>
<feature type="repeat" description="Solcar" evidence="9">
    <location>
        <begin position="934"/>
        <end position="1028"/>
    </location>
</feature>
<dbReference type="GO" id="GO:0140021">
    <property type="term" value="P:mitochondrial ADP transmembrane transport"/>
    <property type="evidence" value="ECO:0007669"/>
    <property type="project" value="InterPro"/>
</dbReference>
<feature type="compositionally biased region" description="Pro residues" evidence="10">
    <location>
        <begin position="19"/>
        <end position="32"/>
    </location>
</feature>
<keyword evidence="4 9" id="KW-0812">Transmembrane</keyword>
<dbReference type="FunFam" id="1.50.40.10:FF:000071">
    <property type="entry name" value="probable ADP,ATP carrier protein At5g56450"/>
    <property type="match status" value="1"/>
</dbReference>
<proteinExistence type="inferred from homology"/>
<dbReference type="InterPro" id="IPR002113">
    <property type="entry name" value="ADT_euk_type"/>
</dbReference>
<dbReference type="InterPro" id="IPR023395">
    <property type="entry name" value="MCP_dom_sf"/>
</dbReference>
<gene>
    <name evidence="11" type="ORF">NC653_017465</name>
</gene>
<dbReference type="PROSITE" id="PS50920">
    <property type="entry name" value="SOLCAR"/>
    <property type="match status" value="3"/>
</dbReference>
<evidence type="ECO:0000256" key="3">
    <source>
        <dbReference type="ARBA" id="ARBA00022448"/>
    </source>
</evidence>
<evidence type="ECO:0000256" key="9">
    <source>
        <dbReference type="PROSITE-ProRule" id="PRU00282"/>
    </source>
</evidence>
<evidence type="ECO:0000256" key="4">
    <source>
        <dbReference type="ARBA" id="ARBA00022692"/>
    </source>
</evidence>
<dbReference type="InterPro" id="IPR002067">
    <property type="entry name" value="MCP"/>
</dbReference>
<evidence type="ECO:0000256" key="5">
    <source>
        <dbReference type="ARBA" id="ARBA00022737"/>
    </source>
</evidence>
<evidence type="ECO:0000313" key="12">
    <source>
        <dbReference type="Proteomes" id="UP001164929"/>
    </source>
</evidence>
<dbReference type="EMBL" id="JAQIZT010000006">
    <property type="protein sequence ID" value="KAJ6994664.1"/>
    <property type="molecule type" value="Genomic_DNA"/>
</dbReference>
<name>A0AAD6QQB1_9ROSI</name>
<feature type="region of interest" description="Disordered" evidence="10">
    <location>
        <begin position="1"/>
        <end position="54"/>
    </location>
</feature>
<dbReference type="PANTHER" id="PTHR45635:SF31">
    <property type="entry name" value="ADP_ATP TRANSLOCASE"/>
    <property type="match status" value="1"/>
</dbReference>
<feature type="compositionally biased region" description="Low complexity" evidence="10">
    <location>
        <begin position="1"/>
        <end position="17"/>
    </location>
</feature>
<comment type="caution">
    <text evidence="11">The sequence shown here is derived from an EMBL/GenBank/DDBJ whole genome shotgun (WGS) entry which is preliminary data.</text>
</comment>
<feature type="compositionally biased region" description="Polar residues" evidence="10">
    <location>
        <begin position="102"/>
        <end position="111"/>
    </location>
</feature>
<feature type="compositionally biased region" description="Pro residues" evidence="10">
    <location>
        <begin position="168"/>
        <end position="178"/>
    </location>
</feature>
<keyword evidence="5" id="KW-0677">Repeat</keyword>
<evidence type="ECO:0000256" key="6">
    <source>
        <dbReference type="ARBA" id="ARBA00022989"/>
    </source>
</evidence>
<feature type="compositionally biased region" description="Pro residues" evidence="10">
    <location>
        <begin position="205"/>
        <end position="226"/>
    </location>
</feature>
<feature type="compositionally biased region" description="Polar residues" evidence="10">
    <location>
        <begin position="549"/>
        <end position="567"/>
    </location>
</feature>
<feature type="repeat" description="Solcar" evidence="9">
    <location>
        <begin position="1144"/>
        <end position="1227"/>
    </location>
</feature>
<organism evidence="11 12">
    <name type="scientific">Populus alba x Populus x berolinensis</name>
    <dbReference type="NCBI Taxonomy" id="444605"/>
    <lineage>
        <taxon>Eukaryota</taxon>
        <taxon>Viridiplantae</taxon>
        <taxon>Streptophyta</taxon>
        <taxon>Embryophyta</taxon>
        <taxon>Tracheophyta</taxon>
        <taxon>Spermatophyta</taxon>
        <taxon>Magnoliopsida</taxon>
        <taxon>eudicotyledons</taxon>
        <taxon>Gunneridae</taxon>
        <taxon>Pentapetalae</taxon>
        <taxon>rosids</taxon>
        <taxon>fabids</taxon>
        <taxon>Malpighiales</taxon>
        <taxon>Salicaceae</taxon>
        <taxon>Saliceae</taxon>
        <taxon>Populus</taxon>
    </lineage>
</organism>
<evidence type="ECO:0000256" key="7">
    <source>
        <dbReference type="ARBA" id="ARBA00023136"/>
    </source>
</evidence>
<keyword evidence="6" id="KW-1133">Transmembrane helix</keyword>
<reference evidence="11" key="1">
    <citation type="journal article" date="2023" name="Mol. Ecol. Resour.">
        <title>Chromosome-level genome assembly of a triploid poplar Populus alba 'Berolinensis'.</title>
        <authorList>
            <person name="Chen S."/>
            <person name="Yu Y."/>
            <person name="Wang X."/>
            <person name="Wang S."/>
            <person name="Zhang T."/>
            <person name="Zhou Y."/>
            <person name="He R."/>
            <person name="Meng N."/>
            <person name="Wang Y."/>
            <person name="Liu W."/>
            <person name="Liu Z."/>
            <person name="Liu J."/>
            <person name="Guo Q."/>
            <person name="Huang H."/>
            <person name="Sederoff R.R."/>
            <person name="Wang G."/>
            <person name="Qu G."/>
            <person name="Chen S."/>
        </authorList>
    </citation>
    <scope>NUCLEOTIDE SEQUENCE</scope>
    <source>
        <strain evidence="11">SC-2020</strain>
    </source>
</reference>
<feature type="region of interest" description="Disordered" evidence="10">
    <location>
        <begin position="70"/>
        <end position="238"/>
    </location>
</feature>
<dbReference type="PRINTS" id="PR00926">
    <property type="entry name" value="MITOCARRIER"/>
</dbReference>
<dbReference type="Pfam" id="PF00153">
    <property type="entry name" value="Mito_carr"/>
    <property type="match status" value="3"/>
</dbReference>
<dbReference type="AlphaFoldDB" id="A0AAD6QQB1"/>
<comment type="similarity">
    <text evidence="2">Belongs to the mitochondrial carrier (TC 2.A.29) family.</text>
</comment>
<dbReference type="PRINTS" id="PR00927">
    <property type="entry name" value="ADPTRNSLCASE"/>
</dbReference>
<dbReference type="GO" id="GO:1990544">
    <property type="term" value="P:mitochondrial ATP transmembrane transport"/>
    <property type="evidence" value="ECO:0007669"/>
    <property type="project" value="InterPro"/>
</dbReference>
<comment type="catalytic activity">
    <reaction evidence="8">
        <text>ADP(in) + ATP(out) = ADP(out) + ATP(in)</text>
        <dbReference type="Rhea" id="RHEA:34999"/>
        <dbReference type="ChEBI" id="CHEBI:30616"/>
        <dbReference type="ChEBI" id="CHEBI:456216"/>
    </reaction>
    <physiologicalReaction direction="left-to-right" evidence="8">
        <dbReference type="Rhea" id="RHEA:35000"/>
    </physiologicalReaction>
</comment>
<feature type="repeat" description="Solcar" evidence="9">
    <location>
        <begin position="1041"/>
        <end position="1130"/>
    </location>
</feature>
<evidence type="ECO:0000256" key="1">
    <source>
        <dbReference type="ARBA" id="ARBA00004141"/>
    </source>
</evidence>
<dbReference type="SUPFAM" id="SSF103506">
    <property type="entry name" value="Mitochondrial carrier"/>
    <property type="match status" value="1"/>
</dbReference>
<evidence type="ECO:0000256" key="10">
    <source>
        <dbReference type="SAM" id="MobiDB-lite"/>
    </source>
</evidence>
<evidence type="ECO:0000256" key="2">
    <source>
        <dbReference type="ARBA" id="ARBA00006375"/>
    </source>
</evidence>
<feature type="region of interest" description="Disordered" evidence="10">
    <location>
        <begin position="525"/>
        <end position="569"/>
    </location>
</feature>
<dbReference type="InterPro" id="IPR018108">
    <property type="entry name" value="MCP_transmembrane"/>
</dbReference>
<keyword evidence="12" id="KW-1185">Reference proteome</keyword>
<evidence type="ECO:0000313" key="11">
    <source>
        <dbReference type="EMBL" id="KAJ6994664.1"/>
    </source>
</evidence>
<sequence length="1233" mass="133779">MYGQGSSNPQSGSQGPQTPIAPPYLHHPPPLPHSFQQGPLPPPPPHTSQPSLPGYQHVSMAQHLAVQQLEPGRMPNPGQPYLHSSATVHGSAPTPHVYAPAQKNSQHSSYLASVPPPPPPFGSHRPEMLQASLPYRGLPPPPPSQGQGFYKSPVHSLPKQLAGVQGHVPPPPPPPLPPTSSFLTPALSGSSAEPHVGNPQMLSTAPPPPPPPLPPPPTSSAPPIPPQHNSHMMPLSAPVLDGSIPQFYSDFASNSSKPSGDKLGPASSANEVIPLNQGGHNVIMHDDNLYLEGGSGAGVCFKLDEGKAFSEPSHLMDAVGSHMSSDSDMEMEDDITQSDNDQAVNYPIGGQTHGNHLIAGAFDVREQLHELQSSAQSDASTMVLSLSGSSRLNNGEQGSKLINCYNQLTSGESVSEVHSPVINSAGADEKSSLRIMAAAGCINSDKYSGEVFKGSSPFKLVQDYASEDCSENNEEPCLKDDIPKTASDLVTVGSEYLQQQQPPYGLDPSAIDNVYGLSGKVGSSSRLPPDILDSNQPSHPPDFGAKNSAHLNSYPTSFEQPLNSEFSSDAVRQEKVPSCSCKDDHSSCLNHASLDGQGVSVGTRHPIPSPNSAWGVAQIIPGSGGDQYDPFLDSIEPTSNSFKRLDHIQKWESIDTDVMPRFSASNKSLDVEENKKEVRGTAVSTSLDNEGFGEIADAEGGDVENHSHSTPVVVNVNLGDMEIDQIKSPKKSKKSKESRSMKLFKVTLADFVKEVLKPSWRQGNMSKEAFKTIVKKTVDKVAGAMKSHQIPKSKAKIDHYIDSSQQKLTKLVLGYVDKYAKGLHLPKKEHIKVHDQMNSVITYSNFKDIPRSLQNAHAIFSLFYLICPPCLQPYCNREIIEQSFSRIGAEAFFRAYSQQTSRMFMLSVLDDDDPGEKGDRSKPPISSGPYKWLTDFHKDLLAGAILGGVMHTTVAPIERAKVLLQTQESNLAIVGSGRRKFKGMVDCIVRTVKEEGILSLWRGNGSSVIRHYPSVALNFSLKDLYKNILHNRNHPNGPFLSSTPANFTAGAAAGCTTLILIYPLDIAHTRLAADIGRTDARQFRGIFHFLTTVYNKDGIRGVYRGLPASLQGMVVHRSLYFGGFDTMKEILSGEAAKPELPLWKRWVVAQIVTTSAGLMSYPMDTVRRRMMMQSGLEQPMYNSTLDCWRKIYRAEGVASFYRGAVSNVFRSTGAAAILVLYDEVKKFMKWGGL</sequence>
<keyword evidence="3" id="KW-0813">Transport</keyword>